<evidence type="ECO:0000256" key="4">
    <source>
        <dbReference type="ARBA" id="ARBA00022679"/>
    </source>
</evidence>
<evidence type="ECO:0000256" key="9">
    <source>
        <dbReference type="ARBA" id="ARBA00023098"/>
    </source>
</evidence>
<keyword evidence="9 12" id="KW-0443">Lipid metabolism</keyword>
<evidence type="ECO:0000256" key="5">
    <source>
        <dbReference type="ARBA" id="ARBA00022692"/>
    </source>
</evidence>
<keyword evidence="11 12" id="KW-0275">Fatty acid biosynthesis</keyword>
<keyword evidence="14" id="KW-1185">Reference proteome</keyword>
<dbReference type="InterPro" id="IPR030457">
    <property type="entry name" value="ELO_CS"/>
</dbReference>
<comment type="caution">
    <text evidence="12">Lacks conserved residue(s) required for the propagation of feature annotation.</text>
</comment>
<keyword evidence="5 12" id="KW-0812">Transmembrane</keyword>
<dbReference type="Proteomes" id="UP001488838">
    <property type="component" value="Unassembled WGS sequence"/>
</dbReference>
<evidence type="ECO:0000256" key="12">
    <source>
        <dbReference type="RuleBase" id="RU361115"/>
    </source>
</evidence>
<dbReference type="PANTHER" id="PTHR11157:SF16">
    <property type="entry name" value="ELONGATION OF VERY LONG CHAIN FATTY ACIDS PROTEIN 2"/>
    <property type="match status" value="1"/>
</dbReference>
<dbReference type="GO" id="GO:0034626">
    <property type="term" value="P:fatty acid elongation, polyunsaturated fatty acid"/>
    <property type="evidence" value="ECO:0007669"/>
    <property type="project" value="TreeGrafter"/>
</dbReference>
<dbReference type="AlphaFoldDB" id="A0AAW0JA87"/>
<evidence type="ECO:0000256" key="6">
    <source>
        <dbReference type="ARBA" id="ARBA00022824"/>
    </source>
</evidence>
<dbReference type="PROSITE" id="PS01188">
    <property type="entry name" value="ELO"/>
    <property type="match status" value="1"/>
</dbReference>
<evidence type="ECO:0000313" key="14">
    <source>
        <dbReference type="Proteomes" id="UP001488838"/>
    </source>
</evidence>
<feature type="transmembrane region" description="Helical" evidence="12">
    <location>
        <begin position="129"/>
        <end position="146"/>
    </location>
</feature>
<comment type="subcellular location">
    <subcellularLocation>
        <location evidence="1">Membrane</location>
        <topology evidence="1">Multi-pass membrane protein</topology>
    </subcellularLocation>
</comment>
<evidence type="ECO:0000256" key="7">
    <source>
        <dbReference type="ARBA" id="ARBA00022832"/>
    </source>
</evidence>
<evidence type="ECO:0000256" key="3">
    <source>
        <dbReference type="ARBA" id="ARBA00022516"/>
    </source>
</evidence>
<keyword evidence="8 12" id="KW-1133">Transmembrane helix</keyword>
<comment type="caution">
    <text evidence="13">The sequence shown here is derived from an EMBL/GenBank/DDBJ whole genome shotgun (WGS) entry which is preliminary data.</text>
</comment>
<gene>
    <name evidence="13" type="ORF">U0070_003332</name>
</gene>
<organism evidence="13 14">
    <name type="scientific">Myodes glareolus</name>
    <name type="common">Bank vole</name>
    <name type="synonym">Clethrionomys glareolus</name>
    <dbReference type="NCBI Taxonomy" id="447135"/>
    <lineage>
        <taxon>Eukaryota</taxon>
        <taxon>Metazoa</taxon>
        <taxon>Chordata</taxon>
        <taxon>Craniata</taxon>
        <taxon>Vertebrata</taxon>
        <taxon>Euteleostomi</taxon>
        <taxon>Mammalia</taxon>
        <taxon>Eutheria</taxon>
        <taxon>Euarchontoglires</taxon>
        <taxon>Glires</taxon>
        <taxon>Rodentia</taxon>
        <taxon>Myomorpha</taxon>
        <taxon>Muroidea</taxon>
        <taxon>Cricetidae</taxon>
        <taxon>Arvicolinae</taxon>
        <taxon>Myodes</taxon>
    </lineage>
</organism>
<dbReference type="Pfam" id="PF01151">
    <property type="entry name" value="ELO"/>
    <property type="match status" value="1"/>
</dbReference>
<keyword evidence="7 12" id="KW-0276">Fatty acid metabolism</keyword>
<comment type="pathway">
    <text evidence="2">Lipid metabolism.</text>
</comment>
<sequence length="278" mass="32074">MTTPEAAYRTAWPVSILEVPGIEEHLKAFDNEVNAFLDNMFGPREAGQTVERCHTLVLTSLPSMLWQLILSSWEGGYNLQCQNLDSAGEGDIRVAKVLWWYYFSKLVEFLDTVFFVLRKKTNQITFLHVYHHASMFNIWWCVLNWIPCGQSFFGPTLNSFIHILMYSYYGLSVFPSMHKYLWWKKYLTQAQLVQFVLTITHTLSAVVKPCGFPFGCLIFQSSYMMTLVILFLNFYVQTYRKKPVKKGMHEQPSGKEVKNGLSKALFAAANGVTDKKVQ</sequence>
<dbReference type="GO" id="GO:0030148">
    <property type="term" value="P:sphingolipid biosynthetic process"/>
    <property type="evidence" value="ECO:0007669"/>
    <property type="project" value="TreeGrafter"/>
</dbReference>
<feature type="transmembrane region" description="Helical" evidence="12">
    <location>
        <begin position="212"/>
        <end position="236"/>
    </location>
</feature>
<evidence type="ECO:0000256" key="8">
    <source>
        <dbReference type="ARBA" id="ARBA00022989"/>
    </source>
</evidence>
<evidence type="ECO:0000313" key="13">
    <source>
        <dbReference type="EMBL" id="KAK7823680.1"/>
    </source>
</evidence>
<dbReference type="GO" id="GO:0019367">
    <property type="term" value="P:fatty acid elongation, saturated fatty acid"/>
    <property type="evidence" value="ECO:0007669"/>
    <property type="project" value="TreeGrafter"/>
</dbReference>
<dbReference type="EC" id="2.3.1.199" evidence="12"/>
<evidence type="ECO:0000256" key="1">
    <source>
        <dbReference type="ARBA" id="ARBA00004141"/>
    </source>
</evidence>
<accession>A0AAW0JA87</accession>
<keyword evidence="3 12" id="KW-0444">Lipid biosynthesis</keyword>
<keyword evidence="10 12" id="KW-0472">Membrane</keyword>
<evidence type="ECO:0000256" key="10">
    <source>
        <dbReference type="ARBA" id="ARBA00023136"/>
    </source>
</evidence>
<dbReference type="GO" id="GO:0005789">
    <property type="term" value="C:endoplasmic reticulum membrane"/>
    <property type="evidence" value="ECO:0007669"/>
    <property type="project" value="TreeGrafter"/>
</dbReference>
<name>A0AAW0JA87_MYOGA</name>
<keyword evidence="6" id="KW-0256">Endoplasmic reticulum</keyword>
<dbReference type="PANTHER" id="PTHR11157">
    <property type="entry name" value="FATTY ACID ACYL TRANSFERASE-RELATED"/>
    <property type="match status" value="1"/>
</dbReference>
<dbReference type="EMBL" id="JBBHLL010000050">
    <property type="protein sequence ID" value="KAK7823680.1"/>
    <property type="molecule type" value="Genomic_DNA"/>
</dbReference>
<evidence type="ECO:0000256" key="11">
    <source>
        <dbReference type="ARBA" id="ARBA00023160"/>
    </source>
</evidence>
<evidence type="ECO:0000256" key="2">
    <source>
        <dbReference type="ARBA" id="ARBA00005189"/>
    </source>
</evidence>
<keyword evidence="4 12" id="KW-0808">Transferase</keyword>
<protein>
    <recommendedName>
        <fullName evidence="12">Elongation of very long chain fatty acids protein</fullName>
        <ecNumber evidence="12">2.3.1.199</ecNumber>
    </recommendedName>
    <alternativeName>
        <fullName evidence="12">Very-long-chain 3-oxoacyl-CoA synthase</fullName>
    </alternativeName>
</protein>
<comment type="catalytic activity">
    <reaction evidence="12">
        <text>a very-long-chain acyl-CoA + malonyl-CoA + H(+) = a very-long-chain 3-oxoacyl-CoA + CO2 + CoA</text>
        <dbReference type="Rhea" id="RHEA:32727"/>
        <dbReference type="ChEBI" id="CHEBI:15378"/>
        <dbReference type="ChEBI" id="CHEBI:16526"/>
        <dbReference type="ChEBI" id="CHEBI:57287"/>
        <dbReference type="ChEBI" id="CHEBI:57384"/>
        <dbReference type="ChEBI" id="CHEBI:90725"/>
        <dbReference type="ChEBI" id="CHEBI:90736"/>
        <dbReference type="EC" id="2.3.1.199"/>
    </reaction>
</comment>
<dbReference type="InterPro" id="IPR002076">
    <property type="entry name" value="ELO_fam"/>
</dbReference>
<feature type="transmembrane region" description="Helical" evidence="12">
    <location>
        <begin position="186"/>
        <end position="206"/>
    </location>
</feature>
<dbReference type="GO" id="GO:0034625">
    <property type="term" value="P:fatty acid elongation, monounsaturated fatty acid"/>
    <property type="evidence" value="ECO:0007669"/>
    <property type="project" value="TreeGrafter"/>
</dbReference>
<comment type="similarity">
    <text evidence="12">Belongs to the ELO family.</text>
</comment>
<dbReference type="GO" id="GO:0042761">
    <property type="term" value="P:very long-chain fatty acid biosynthetic process"/>
    <property type="evidence" value="ECO:0007669"/>
    <property type="project" value="TreeGrafter"/>
</dbReference>
<feature type="transmembrane region" description="Helical" evidence="12">
    <location>
        <begin position="152"/>
        <end position="174"/>
    </location>
</feature>
<proteinExistence type="inferred from homology"/>
<reference evidence="13 14" key="1">
    <citation type="journal article" date="2023" name="bioRxiv">
        <title>Conserved and derived expression patterns and positive selection on dental genes reveal complex evolutionary context of ever-growing rodent molars.</title>
        <authorList>
            <person name="Calamari Z.T."/>
            <person name="Song A."/>
            <person name="Cohen E."/>
            <person name="Akter M."/>
            <person name="Roy R.D."/>
            <person name="Hallikas O."/>
            <person name="Christensen M.M."/>
            <person name="Li P."/>
            <person name="Marangoni P."/>
            <person name="Jernvall J."/>
            <person name="Klein O.D."/>
        </authorList>
    </citation>
    <scope>NUCLEOTIDE SEQUENCE [LARGE SCALE GENOMIC DNA]</scope>
    <source>
        <strain evidence="13">V071</strain>
    </source>
</reference>
<dbReference type="GO" id="GO:0009922">
    <property type="term" value="F:fatty acid elongase activity"/>
    <property type="evidence" value="ECO:0007669"/>
    <property type="project" value="UniProtKB-EC"/>
</dbReference>